<protein>
    <submittedName>
        <fullName evidence="2">Uncharacterized protein</fullName>
    </submittedName>
</protein>
<evidence type="ECO:0000313" key="2">
    <source>
        <dbReference type="EMBL" id="KJA22601.1"/>
    </source>
</evidence>
<proteinExistence type="predicted"/>
<feature type="transmembrane region" description="Helical" evidence="1">
    <location>
        <begin position="23"/>
        <end position="43"/>
    </location>
</feature>
<evidence type="ECO:0000313" key="3">
    <source>
        <dbReference type="Proteomes" id="UP000054270"/>
    </source>
</evidence>
<evidence type="ECO:0000256" key="1">
    <source>
        <dbReference type="SAM" id="Phobius"/>
    </source>
</evidence>
<name>A0A0D2P1M8_HYPSF</name>
<dbReference type="Proteomes" id="UP000054270">
    <property type="component" value="Unassembled WGS sequence"/>
</dbReference>
<keyword evidence="3" id="KW-1185">Reference proteome</keyword>
<organism evidence="2 3">
    <name type="scientific">Hypholoma sublateritium (strain FD-334 SS-4)</name>
    <dbReference type="NCBI Taxonomy" id="945553"/>
    <lineage>
        <taxon>Eukaryota</taxon>
        <taxon>Fungi</taxon>
        <taxon>Dikarya</taxon>
        <taxon>Basidiomycota</taxon>
        <taxon>Agaricomycotina</taxon>
        <taxon>Agaricomycetes</taxon>
        <taxon>Agaricomycetidae</taxon>
        <taxon>Agaricales</taxon>
        <taxon>Agaricineae</taxon>
        <taxon>Strophariaceae</taxon>
        <taxon>Hypholoma</taxon>
    </lineage>
</organism>
<sequence>MPLSTNAAGLISGGTISHRTHQIIGGAAAGVVIILYIAVALALRRRRTRLVARELHPTIQPFNLHPFTLIRRGLLHASDRLLKGRLAPESAAVPSKFRNVENDTNSQAIVPQLRSSSPVRNASSDPCPPLPMISHLREQDSGLRIVAETAEADEANMVIVLPPEYTAV</sequence>
<reference evidence="3" key="1">
    <citation type="submission" date="2014-04" db="EMBL/GenBank/DDBJ databases">
        <title>Evolutionary Origins and Diversification of the Mycorrhizal Mutualists.</title>
        <authorList>
            <consortium name="DOE Joint Genome Institute"/>
            <consortium name="Mycorrhizal Genomics Consortium"/>
            <person name="Kohler A."/>
            <person name="Kuo A."/>
            <person name="Nagy L.G."/>
            <person name="Floudas D."/>
            <person name="Copeland A."/>
            <person name="Barry K.W."/>
            <person name="Cichocki N."/>
            <person name="Veneault-Fourrey C."/>
            <person name="LaButti K."/>
            <person name="Lindquist E.A."/>
            <person name="Lipzen A."/>
            <person name="Lundell T."/>
            <person name="Morin E."/>
            <person name="Murat C."/>
            <person name="Riley R."/>
            <person name="Ohm R."/>
            <person name="Sun H."/>
            <person name="Tunlid A."/>
            <person name="Henrissat B."/>
            <person name="Grigoriev I.V."/>
            <person name="Hibbett D.S."/>
            <person name="Martin F."/>
        </authorList>
    </citation>
    <scope>NUCLEOTIDE SEQUENCE [LARGE SCALE GENOMIC DNA]</scope>
    <source>
        <strain evidence="3">FD-334 SS-4</strain>
    </source>
</reference>
<dbReference type="EMBL" id="KN817548">
    <property type="protein sequence ID" value="KJA22601.1"/>
    <property type="molecule type" value="Genomic_DNA"/>
</dbReference>
<keyword evidence="1" id="KW-0812">Transmembrane</keyword>
<dbReference type="AlphaFoldDB" id="A0A0D2P1M8"/>
<keyword evidence="1" id="KW-0472">Membrane</keyword>
<gene>
    <name evidence="2" type="ORF">HYPSUDRAFT_642368</name>
</gene>
<keyword evidence="1" id="KW-1133">Transmembrane helix</keyword>
<accession>A0A0D2P1M8</accession>